<sequence length="121" mass="13996">MTTNEKEIDSDSETSIAIYDDDDDDRNDITDAEVRLLKKDLAIRYYDEDETFVYRVDKSNKKILKPKNLLQSKKIILGKSNRSELESYRLKQLNDLFIEIDGVKTFGIISNTDAGIDVKKK</sequence>
<protein>
    <submittedName>
        <fullName evidence="2">Uncharacterized protein</fullName>
    </submittedName>
</protein>
<accession>A0AAV0XMG0</accession>
<evidence type="ECO:0000313" key="3">
    <source>
        <dbReference type="Proteomes" id="UP001160148"/>
    </source>
</evidence>
<reference evidence="2 3" key="1">
    <citation type="submission" date="2023-01" db="EMBL/GenBank/DDBJ databases">
        <authorList>
            <person name="Whitehead M."/>
        </authorList>
    </citation>
    <scope>NUCLEOTIDE SEQUENCE [LARGE SCALE GENOMIC DNA]</scope>
</reference>
<dbReference type="EMBL" id="CARXXK010000005">
    <property type="protein sequence ID" value="CAI6369032.1"/>
    <property type="molecule type" value="Genomic_DNA"/>
</dbReference>
<proteinExistence type="predicted"/>
<organism evidence="2 3">
    <name type="scientific">Macrosiphum euphorbiae</name>
    <name type="common">potato aphid</name>
    <dbReference type="NCBI Taxonomy" id="13131"/>
    <lineage>
        <taxon>Eukaryota</taxon>
        <taxon>Metazoa</taxon>
        <taxon>Ecdysozoa</taxon>
        <taxon>Arthropoda</taxon>
        <taxon>Hexapoda</taxon>
        <taxon>Insecta</taxon>
        <taxon>Pterygota</taxon>
        <taxon>Neoptera</taxon>
        <taxon>Paraneoptera</taxon>
        <taxon>Hemiptera</taxon>
        <taxon>Sternorrhyncha</taxon>
        <taxon>Aphidomorpha</taxon>
        <taxon>Aphidoidea</taxon>
        <taxon>Aphididae</taxon>
        <taxon>Macrosiphini</taxon>
        <taxon>Macrosiphum</taxon>
    </lineage>
</organism>
<evidence type="ECO:0000313" key="2">
    <source>
        <dbReference type="EMBL" id="CAI6369032.1"/>
    </source>
</evidence>
<feature type="region of interest" description="Disordered" evidence="1">
    <location>
        <begin position="1"/>
        <end position="25"/>
    </location>
</feature>
<name>A0AAV0XMG0_9HEMI</name>
<gene>
    <name evidence="2" type="ORF">MEUPH1_LOCUS23322</name>
</gene>
<dbReference type="AlphaFoldDB" id="A0AAV0XMG0"/>
<keyword evidence="3" id="KW-1185">Reference proteome</keyword>
<evidence type="ECO:0000256" key="1">
    <source>
        <dbReference type="SAM" id="MobiDB-lite"/>
    </source>
</evidence>
<dbReference type="Proteomes" id="UP001160148">
    <property type="component" value="Unassembled WGS sequence"/>
</dbReference>
<comment type="caution">
    <text evidence="2">The sequence shown here is derived from an EMBL/GenBank/DDBJ whole genome shotgun (WGS) entry which is preliminary data.</text>
</comment>